<protein>
    <submittedName>
        <fullName evidence="2">Uncharacterized protein</fullName>
    </submittedName>
</protein>
<sequence length="171" mass="18876">MTRAGIGAAPALWPTWAGDYPGRRSREKQRRGARDPRATVGVLTHAAACAETPCRGAKARRSPGTSSGTRRRGRRRTLAYPDLDSTAGGKGEEQRAPRNGCRDTRFQPLTAPRPLSGTAARRQAQQVLKFNQGRQGRQRPECGPLHYTQQLNISRELRSKSVCQFMKPIPC</sequence>
<evidence type="ECO:0000313" key="3">
    <source>
        <dbReference type="Proteomes" id="UP001066276"/>
    </source>
</evidence>
<keyword evidence="3" id="KW-1185">Reference proteome</keyword>
<gene>
    <name evidence="2" type="ORF">NDU88_004426</name>
</gene>
<dbReference type="Proteomes" id="UP001066276">
    <property type="component" value="Chromosome 11"/>
</dbReference>
<reference evidence="2" key="1">
    <citation type="journal article" date="2022" name="bioRxiv">
        <title>Sequencing and chromosome-scale assembly of the giantPleurodeles waltlgenome.</title>
        <authorList>
            <person name="Brown T."/>
            <person name="Elewa A."/>
            <person name="Iarovenko S."/>
            <person name="Subramanian E."/>
            <person name="Araus A.J."/>
            <person name="Petzold A."/>
            <person name="Susuki M."/>
            <person name="Suzuki K.-i.T."/>
            <person name="Hayashi T."/>
            <person name="Toyoda A."/>
            <person name="Oliveira C."/>
            <person name="Osipova E."/>
            <person name="Leigh N.D."/>
            <person name="Simon A."/>
            <person name="Yun M.H."/>
        </authorList>
    </citation>
    <scope>NUCLEOTIDE SEQUENCE</scope>
    <source>
        <strain evidence="2">20211129_DDA</strain>
        <tissue evidence="2">Liver</tissue>
    </source>
</reference>
<proteinExistence type="predicted"/>
<accession>A0AAV7LJV6</accession>
<evidence type="ECO:0000313" key="2">
    <source>
        <dbReference type="EMBL" id="KAJ1091299.1"/>
    </source>
</evidence>
<feature type="compositionally biased region" description="Basic and acidic residues" evidence="1">
    <location>
        <begin position="90"/>
        <end position="105"/>
    </location>
</feature>
<dbReference type="AlphaFoldDB" id="A0AAV7LJV6"/>
<name>A0AAV7LJV6_PLEWA</name>
<dbReference type="EMBL" id="JANPWB010000015">
    <property type="protein sequence ID" value="KAJ1091299.1"/>
    <property type="molecule type" value="Genomic_DNA"/>
</dbReference>
<feature type="region of interest" description="Disordered" evidence="1">
    <location>
        <begin position="1"/>
        <end position="121"/>
    </location>
</feature>
<comment type="caution">
    <text evidence="2">The sequence shown here is derived from an EMBL/GenBank/DDBJ whole genome shotgun (WGS) entry which is preliminary data.</text>
</comment>
<organism evidence="2 3">
    <name type="scientific">Pleurodeles waltl</name>
    <name type="common">Iberian ribbed newt</name>
    <dbReference type="NCBI Taxonomy" id="8319"/>
    <lineage>
        <taxon>Eukaryota</taxon>
        <taxon>Metazoa</taxon>
        <taxon>Chordata</taxon>
        <taxon>Craniata</taxon>
        <taxon>Vertebrata</taxon>
        <taxon>Euteleostomi</taxon>
        <taxon>Amphibia</taxon>
        <taxon>Batrachia</taxon>
        <taxon>Caudata</taxon>
        <taxon>Salamandroidea</taxon>
        <taxon>Salamandridae</taxon>
        <taxon>Pleurodelinae</taxon>
        <taxon>Pleurodeles</taxon>
    </lineage>
</organism>
<evidence type="ECO:0000256" key="1">
    <source>
        <dbReference type="SAM" id="MobiDB-lite"/>
    </source>
</evidence>